<dbReference type="AlphaFoldDB" id="A0A1J4J4H2"/>
<evidence type="ECO:0000256" key="1">
    <source>
        <dbReference type="SAM" id="MobiDB-lite"/>
    </source>
</evidence>
<organism evidence="2 3">
    <name type="scientific">Tritrichomonas foetus</name>
    <dbReference type="NCBI Taxonomy" id="1144522"/>
    <lineage>
        <taxon>Eukaryota</taxon>
        <taxon>Metamonada</taxon>
        <taxon>Parabasalia</taxon>
        <taxon>Tritrichomonadida</taxon>
        <taxon>Tritrichomonadidae</taxon>
        <taxon>Tritrichomonas</taxon>
    </lineage>
</organism>
<comment type="caution">
    <text evidence="2">The sequence shown here is derived from an EMBL/GenBank/DDBJ whole genome shotgun (WGS) entry which is preliminary data.</text>
</comment>
<dbReference type="GeneID" id="94831108"/>
<dbReference type="VEuPathDB" id="TrichDB:TRFO_12065"/>
<protein>
    <submittedName>
        <fullName evidence="2">Uncharacterized protein</fullName>
    </submittedName>
</protein>
<reference evidence="2" key="1">
    <citation type="submission" date="2016-10" db="EMBL/GenBank/DDBJ databases">
        <authorList>
            <person name="Benchimol M."/>
            <person name="Almeida L.G."/>
            <person name="Vasconcelos A.T."/>
            <person name="Perreira-Neves A."/>
            <person name="Rosa I.A."/>
            <person name="Tasca T."/>
            <person name="Bogo M.R."/>
            <person name="de Souza W."/>
        </authorList>
    </citation>
    <scope>NUCLEOTIDE SEQUENCE [LARGE SCALE GENOMIC DNA]</scope>
    <source>
        <strain evidence="2">K</strain>
    </source>
</reference>
<keyword evidence="3" id="KW-1185">Reference proteome</keyword>
<evidence type="ECO:0000313" key="3">
    <source>
        <dbReference type="Proteomes" id="UP000179807"/>
    </source>
</evidence>
<accession>A0A1J4J4H2</accession>
<sequence>MLYSAFHPDLPQQIFEFQLKDNQNLSDDNFFIEKNSFSPPIAQSSFSGNLYHGESINSYPAPLSDKYGDSPIKSLPRSDSFRPNKNSNESLRESQPTIRNKVSKNNIKSSISVDSFMSDIKKRELSEVSDLSFEILRSPPKELSLALLKGNHLQHEAIKIVTQANPNRLALYRVAHLTFYALIEKS</sequence>
<feature type="compositionally biased region" description="Polar residues" evidence="1">
    <location>
        <begin position="81"/>
        <end position="97"/>
    </location>
</feature>
<gene>
    <name evidence="2" type="ORF">TRFO_12065</name>
</gene>
<evidence type="ECO:0000313" key="2">
    <source>
        <dbReference type="EMBL" id="OHS93055.1"/>
    </source>
</evidence>
<dbReference type="RefSeq" id="XP_068346192.1">
    <property type="nucleotide sequence ID" value="XM_068496404.1"/>
</dbReference>
<feature type="region of interest" description="Disordered" evidence="1">
    <location>
        <begin position="67"/>
        <end position="97"/>
    </location>
</feature>
<proteinExistence type="predicted"/>
<dbReference type="Proteomes" id="UP000179807">
    <property type="component" value="Unassembled WGS sequence"/>
</dbReference>
<dbReference type="EMBL" id="MLAK01001437">
    <property type="protein sequence ID" value="OHS93055.1"/>
    <property type="molecule type" value="Genomic_DNA"/>
</dbReference>
<name>A0A1J4J4H2_9EUKA</name>